<comment type="caution">
    <text evidence="1">The sequence shown here is derived from an EMBL/GenBank/DDBJ whole genome shotgun (WGS) entry which is preliminary data.</text>
</comment>
<dbReference type="EMBL" id="JARJCW010000003">
    <property type="protein sequence ID" value="KAJ7226764.1"/>
    <property type="molecule type" value="Genomic_DNA"/>
</dbReference>
<evidence type="ECO:0000313" key="2">
    <source>
        <dbReference type="Proteomes" id="UP001219525"/>
    </source>
</evidence>
<name>A0AAD6YRI1_9AGAR</name>
<reference evidence="1" key="1">
    <citation type="submission" date="2023-03" db="EMBL/GenBank/DDBJ databases">
        <title>Massive genome expansion in bonnet fungi (Mycena s.s.) driven by repeated elements and novel gene families across ecological guilds.</title>
        <authorList>
            <consortium name="Lawrence Berkeley National Laboratory"/>
            <person name="Harder C.B."/>
            <person name="Miyauchi S."/>
            <person name="Viragh M."/>
            <person name="Kuo A."/>
            <person name="Thoen E."/>
            <person name="Andreopoulos B."/>
            <person name="Lu D."/>
            <person name="Skrede I."/>
            <person name="Drula E."/>
            <person name="Henrissat B."/>
            <person name="Morin E."/>
            <person name="Kohler A."/>
            <person name="Barry K."/>
            <person name="LaButti K."/>
            <person name="Morin E."/>
            <person name="Salamov A."/>
            <person name="Lipzen A."/>
            <person name="Mereny Z."/>
            <person name="Hegedus B."/>
            <person name="Baldrian P."/>
            <person name="Stursova M."/>
            <person name="Weitz H."/>
            <person name="Taylor A."/>
            <person name="Grigoriev I.V."/>
            <person name="Nagy L.G."/>
            <person name="Martin F."/>
            <person name="Kauserud H."/>
        </authorList>
    </citation>
    <scope>NUCLEOTIDE SEQUENCE</scope>
    <source>
        <strain evidence="1">9144</strain>
    </source>
</reference>
<organism evidence="1 2">
    <name type="scientific">Mycena pura</name>
    <dbReference type="NCBI Taxonomy" id="153505"/>
    <lineage>
        <taxon>Eukaryota</taxon>
        <taxon>Fungi</taxon>
        <taxon>Dikarya</taxon>
        <taxon>Basidiomycota</taxon>
        <taxon>Agaricomycotina</taxon>
        <taxon>Agaricomycetes</taxon>
        <taxon>Agaricomycetidae</taxon>
        <taxon>Agaricales</taxon>
        <taxon>Marasmiineae</taxon>
        <taxon>Mycenaceae</taxon>
        <taxon>Mycena</taxon>
    </lineage>
</organism>
<protein>
    <submittedName>
        <fullName evidence="1">Uncharacterized protein</fullName>
    </submittedName>
</protein>
<dbReference type="AlphaFoldDB" id="A0AAD6YRI1"/>
<proteinExistence type="predicted"/>
<dbReference type="Proteomes" id="UP001219525">
    <property type="component" value="Unassembled WGS sequence"/>
</dbReference>
<accession>A0AAD6YRI1</accession>
<gene>
    <name evidence="1" type="ORF">GGX14DRAFT_98453</name>
</gene>
<evidence type="ECO:0000313" key="1">
    <source>
        <dbReference type="EMBL" id="KAJ7226764.1"/>
    </source>
</evidence>
<sequence>MRTSSWKHRTHCLDGASRWIALPVEDITKVPFIIPNLLSREFGIEPSSTMSKPLKTVEMTCGSLVEEHFWPIRYQIRHQQLQPYENAIEALRRVLALQAAAAQKKTKKNTVAKLTNDLASLGRVSASTLSSFLDECRAQRERLLQLWQIASELEMGVINNELVEDAIWEGNLIILAVFHEILTSKADLEDVAALQGGSAQFVLDLIQDVRNDPLFVLQKLRFH</sequence>
<keyword evidence="2" id="KW-1185">Reference proteome</keyword>